<sequence length="654" mass="73383">MDADEQPPIKGLLTGLIPNTKANLFYGKSSSVRFLHSAIKRIHGNTSIVLGVQRPEFWTTQPWEKLIIDVPQHIFPDDDLLTSLVNLYFERINPIIGIMHSPTFRQSIAEGLHLRDHSFGAVVLAVCSLASRYSDDPRVFLDGVDSELSCGWKWFHQVRPLSASFSPEPSLHQLQLLFLSLLYLSGTWNPEECWILAGLGLRFAQGAGAHHRSGYIRMKPLETELYKRVFYVLLVSDTIMSSIKGRPCLVNHIDFDLDLPLDCDEEYWETPNAVQPCGKPSTSAFLVAYLPLMLIFGRIQTAVYPLNGQLPSQDTIAELDSELNKWVETLPEHLRWNPNQENQIFLDQSAALYASYYHAQIVIHRPFIPTPGKESMSNTNFPSLAICANAARSCGHVMDVQTRRGRGLLPLPQVVTLLFDCAVVLLINVWAVVGKSRTTDRYNRATADVQNCVRVLRFYERRSRVAGRRCDIISAMLNIGKQTSDAPSLKRPRDMGEAPDPSEDLTIPEASPEARPIAGTSRAALSVAQQIQALELSVREADQLFSLPLHTEELGRLPIYDSFDYNFTFQSSDIRSQLPSHMDSHYDQPFRPIEPEFLDAFDAPSAPGSEISTLQSAGTEEIPMDFSFDIPSGYGWKDWSTYLENVDGLNQGGF</sequence>
<feature type="transmembrane region" description="Helical" evidence="3">
    <location>
        <begin position="414"/>
        <end position="433"/>
    </location>
</feature>
<gene>
    <name evidence="5" type="ORF">B0H17DRAFT_1329095</name>
</gene>
<organism evidence="5 6">
    <name type="scientific">Mycena rosella</name>
    <name type="common">Pink bonnet</name>
    <name type="synonym">Agaricus rosellus</name>
    <dbReference type="NCBI Taxonomy" id="1033263"/>
    <lineage>
        <taxon>Eukaryota</taxon>
        <taxon>Fungi</taxon>
        <taxon>Dikarya</taxon>
        <taxon>Basidiomycota</taxon>
        <taxon>Agaricomycotina</taxon>
        <taxon>Agaricomycetes</taxon>
        <taxon>Agaricomycetidae</taxon>
        <taxon>Agaricales</taxon>
        <taxon>Marasmiineae</taxon>
        <taxon>Mycenaceae</taxon>
        <taxon>Mycena</taxon>
    </lineage>
</organism>
<evidence type="ECO:0000259" key="4">
    <source>
        <dbReference type="SMART" id="SM00906"/>
    </source>
</evidence>
<dbReference type="GO" id="GO:0003677">
    <property type="term" value="F:DNA binding"/>
    <property type="evidence" value="ECO:0007669"/>
    <property type="project" value="InterPro"/>
</dbReference>
<dbReference type="InterPro" id="IPR050987">
    <property type="entry name" value="AtrR-like"/>
</dbReference>
<dbReference type="Proteomes" id="UP001221757">
    <property type="component" value="Unassembled WGS sequence"/>
</dbReference>
<dbReference type="PANTHER" id="PTHR46910:SF38">
    <property type="entry name" value="ZN(2)-C6 FUNGAL-TYPE DOMAIN-CONTAINING PROTEIN"/>
    <property type="match status" value="1"/>
</dbReference>
<dbReference type="AlphaFoldDB" id="A0AAD7DPT1"/>
<comment type="caution">
    <text evidence="5">The sequence shown here is derived from an EMBL/GenBank/DDBJ whole genome shotgun (WGS) entry which is preliminary data.</text>
</comment>
<dbReference type="CDD" id="cd12148">
    <property type="entry name" value="fungal_TF_MHR"/>
    <property type="match status" value="1"/>
</dbReference>
<dbReference type="GO" id="GO:0003700">
    <property type="term" value="F:DNA-binding transcription factor activity"/>
    <property type="evidence" value="ECO:0007669"/>
    <property type="project" value="InterPro"/>
</dbReference>
<evidence type="ECO:0000256" key="3">
    <source>
        <dbReference type="SAM" id="Phobius"/>
    </source>
</evidence>
<accession>A0AAD7DPT1</accession>
<dbReference type="PANTHER" id="PTHR46910">
    <property type="entry name" value="TRANSCRIPTION FACTOR PDR1"/>
    <property type="match status" value="1"/>
</dbReference>
<keyword evidence="3" id="KW-0472">Membrane</keyword>
<evidence type="ECO:0000313" key="6">
    <source>
        <dbReference type="Proteomes" id="UP001221757"/>
    </source>
</evidence>
<dbReference type="Pfam" id="PF04082">
    <property type="entry name" value="Fungal_trans"/>
    <property type="match status" value="1"/>
</dbReference>
<dbReference type="InterPro" id="IPR007219">
    <property type="entry name" value="XnlR_reg_dom"/>
</dbReference>
<dbReference type="GO" id="GO:0006351">
    <property type="term" value="P:DNA-templated transcription"/>
    <property type="evidence" value="ECO:0007669"/>
    <property type="project" value="InterPro"/>
</dbReference>
<evidence type="ECO:0000256" key="2">
    <source>
        <dbReference type="SAM" id="MobiDB-lite"/>
    </source>
</evidence>
<evidence type="ECO:0000256" key="1">
    <source>
        <dbReference type="ARBA" id="ARBA00023242"/>
    </source>
</evidence>
<dbReference type="GO" id="GO:0008270">
    <property type="term" value="F:zinc ion binding"/>
    <property type="evidence" value="ECO:0007669"/>
    <property type="project" value="InterPro"/>
</dbReference>
<keyword evidence="3" id="KW-0812">Transmembrane</keyword>
<keyword evidence="1" id="KW-0539">Nucleus</keyword>
<evidence type="ECO:0000313" key="5">
    <source>
        <dbReference type="EMBL" id="KAJ7696792.1"/>
    </source>
</evidence>
<protein>
    <submittedName>
        <fullName evidence="5">Fungal-specific transcription factor domain-containing protein</fullName>
    </submittedName>
</protein>
<keyword evidence="3" id="KW-1133">Transmembrane helix</keyword>
<reference evidence="5" key="1">
    <citation type="submission" date="2023-03" db="EMBL/GenBank/DDBJ databases">
        <title>Massive genome expansion in bonnet fungi (Mycena s.s.) driven by repeated elements and novel gene families across ecological guilds.</title>
        <authorList>
            <consortium name="Lawrence Berkeley National Laboratory"/>
            <person name="Harder C.B."/>
            <person name="Miyauchi S."/>
            <person name="Viragh M."/>
            <person name="Kuo A."/>
            <person name="Thoen E."/>
            <person name="Andreopoulos B."/>
            <person name="Lu D."/>
            <person name="Skrede I."/>
            <person name="Drula E."/>
            <person name="Henrissat B."/>
            <person name="Morin E."/>
            <person name="Kohler A."/>
            <person name="Barry K."/>
            <person name="LaButti K."/>
            <person name="Morin E."/>
            <person name="Salamov A."/>
            <person name="Lipzen A."/>
            <person name="Mereny Z."/>
            <person name="Hegedus B."/>
            <person name="Baldrian P."/>
            <person name="Stursova M."/>
            <person name="Weitz H."/>
            <person name="Taylor A."/>
            <person name="Grigoriev I.V."/>
            <person name="Nagy L.G."/>
            <person name="Martin F."/>
            <person name="Kauserud H."/>
        </authorList>
    </citation>
    <scope>NUCLEOTIDE SEQUENCE</scope>
    <source>
        <strain evidence="5">CBHHK067</strain>
    </source>
</reference>
<keyword evidence="6" id="KW-1185">Reference proteome</keyword>
<dbReference type="SMART" id="SM00906">
    <property type="entry name" value="Fungal_trans"/>
    <property type="match status" value="1"/>
</dbReference>
<name>A0AAD7DPT1_MYCRO</name>
<feature type="region of interest" description="Disordered" evidence="2">
    <location>
        <begin position="483"/>
        <end position="509"/>
    </location>
</feature>
<feature type="domain" description="Xylanolytic transcriptional activator regulatory" evidence="4">
    <location>
        <begin position="193"/>
        <end position="266"/>
    </location>
</feature>
<dbReference type="EMBL" id="JARKIE010000033">
    <property type="protein sequence ID" value="KAJ7696792.1"/>
    <property type="molecule type" value="Genomic_DNA"/>
</dbReference>
<proteinExistence type="predicted"/>